<proteinExistence type="predicted"/>
<dbReference type="EMBL" id="MFEN01000010">
    <property type="protein sequence ID" value="OGE84475.1"/>
    <property type="molecule type" value="Genomic_DNA"/>
</dbReference>
<name>A0A1F5P3R9_9BACT</name>
<evidence type="ECO:0000256" key="2">
    <source>
        <dbReference type="ARBA" id="ARBA00022649"/>
    </source>
</evidence>
<keyword evidence="2" id="KW-1277">Toxin-antitoxin system</keyword>
<dbReference type="Proteomes" id="UP000176339">
    <property type="component" value="Unassembled WGS sequence"/>
</dbReference>
<organism evidence="6 7">
    <name type="scientific">Candidatus Doudnabacteria bacterium RIFCSPHIGHO2_01_FULL_49_9</name>
    <dbReference type="NCBI Taxonomy" id="1817827"/>
    <lineage>
        <taxon>Bacteria</taxon>
        <taxon>Candidatus Doudnaibacteriota</taxon>
    </lineage>
</organism>
<dbReference type="AlphaFoldDB" id="A0A1F5P3R9"/>
<evidence type="ECO:0000256" key="4">
    <source>
        <dbReference type="ARBA" id="ARBA00022741"/>
    </source>
</evidence>
<keyword evidence="5" id="KW-0378">Hydrolase</keyword>
<evidence type="ECO:0000256" key="1">
    <source>
        <dbReference type="ARBA" id="ARBA00022553"/>
    </source>
</evidence>
<evidence type="ECO:0008006" key="8">
    <source>
        <dbReference type="Google" id="ProtNLM"/>
    </source>
</evidence>
<keyword evidence="1" id="KW-0597">Phosphoprotein</keyword>
<dbReference type="GO" id="GO:0004540">
    <property type="term" value="F:RNA nuclease activity"/>
    <property type="evidence" value="ECO:0007669"/>
    <property type="project" value="InterPro"/>
</dbReference>
<dbReference type="GO" id="GO:0110001">
    <property type="term" value="C:toxin-antitoxin complex"/>
    <property type="evidence" value="ECO:0007669"/>
    <property type="project" value="InterPro"/>
</dbReference>
<reference evidence="6 7" key="1">
    <citation type="journal article" date="2016" name="Nat. Commun.">
        <title>Thousands of microbial genomes shed light on interconnected biogeochemical processes in an aquifer system.</title>
        <authorList>
            <person name="Anantharaman K."/>
            <person name="Brown C.T."/>
            <person name="Hug L.A."/>
            <person name="Sharon I."/>
            <person name="Castelle C.J."/>
            <person name="Probst A.J."/>
            <person name="Thomas B.C."/>
            <person name="Singh A."/>
            <person name="Wilkins M.J."/>
            <person name="Karaoz U."/>
            <person name="Brodie E.L."/>
            <person name="Williams K.H."/>
            <person name="Hubbard S.S."/>
            <person name="Banfield J.F."/>
        </authorList>
    </citation>
    <scope>NUCLEOTIDE SEQUENCE [LARGE SCALE GENOMIC DNA]</scope>
</reference>
<keyword evidence="3" id="KW-0540">Nuclease</keyword>
<accession>A0A1F5P3R9</accession>
<evidence type="ECO:0000313" key="6">
    <source>
        <dbReference type="EMBL" id="OGE84475.1"/>
    </source>
</evidence>
<dbReference type="InterPro" id="IPR051813">
    <property type="entry name" value="HepT_RNase_toxin"/>
</dbReference>
<protein>
    <recommendedName>
        <fullName evidence="8">DUF86 domain-containing protein</fullName>
    </recommendedName>
</protein>
<comment type="caution">
    <text evidence="6">The sequence shown here is derived from an EMBL/GenBank/DDBJ whole genome shotgun (WGS) entry which is preliminary data.</text>
</comment>
<dbReference type="InterPro" id="IPR008201">
    <property type="entry name" value="HepT-like"/>
</dbReference>
<dbReference type="PANTHER" id="PTHR34139:SF1">
    <property type="entry name" value="RNASE MJ1380-RELATED"/>
    <property type="match status" value="1"/>
</dbReference>
<keyword evidence="4" id="KW-0547">Nucleotide-binding</keyword>
<dbReference type="PANTHER" id="PTHR34139">
    <property type="entry name" value="UPF0331 PROTEIN MJ0127"/>
    <property type="match status" value="1"/>
</dbReference>
<evidence type="ECO:0000256" key="3">
    <source>
        <dbReference type="ARBA" id="ARBA00022722"/>
    </source>
</evidence>
<dbReference type="GO" id="GO:0016787">
    <property type="term" value="F:hydrolase activity"/>
    <property type="evidence" value="ECO:0007669"/>
    <property type="project" value="UniProtKB-KW"/>
</dbReference>
<dbReference type="Pfam" id="PF01934">
    <property type="entry name" value="HepT-like"/>
    <property type="match status" value="1"/>
</dbReference>
<dbReference type="GO" id="GO:0000166">
    <property type="term" value="F:nucleotide binding"/>
    <property type="evidence" value="ECO:0007669"/>
    <property type="project" value="UniProtKB-KW"/>
</dbReference>
<evidence type="ECO:0000313" key="7">
    <source>
        <dbReference type="Proteomes" id="UP000176339"/>
    </source>
</evidence>
<gene>
    <name evidence="6" type="ORF">A2846_01055</name>
</gene>
<evidence type="ECO:0000256" key="5">
    <source>
        <dbReference type="ARBA" id="ARBA00022801"/>
    </source>
</evidence>
<sequence length="106" mass="12280">MDRDATYRQDILDSINDIEEYLGKLTEEQFFHDKKTQDSIIRRLEIIGEASKRLSAEFKAAMPAVDWKVVAGTRDVLIHDYGIVNIQEIWKITTEDLPKLKSALEK</sequence>